<keyword evidence="4" id="KW-1185">Reference proteome</keyword>
<feature type="transmembrane region" description="Helical" evidence="2">
    <location>
        <begin position="94"/>
        <end position="116"/>
    </location>
</feature>
<organism evidence="3 4">
    <name type="scientific">Amniculicola lignicola CBS 123094</name>
    <dbReference type="NCBI Taxonomy" id="1392246"/>
    <lineage>
        <taxon>Eukaryota</taxon>
        <taxon>Fungi</taxon>
        <taxon>Dikarya</taxon>
        <taxon>Ascomycota</taxon>
        <taxon>Pezizomycotina</taxon>
        <taxon>Dothideomycetes</taxon>
        <taxon>Pleosporomycetidae</taxon>
        <taxon>Pleosporales</taxon>
        <taxon>Amniculicolaceae</taxon>
        <taxon>Amniculicola</taxon>
    </lineage>
</organism>
<dbReference type="AlphaFoldDB" id="A0A6A5VVN8"/>
<feature type="transmembrane region" description="Helical" evidence="2">
    <location>
        <begin position="165"/>
        <end position="184"/>
    </location>
</feature>
<evidence type="ECO:0000313" key="3">
    <source>
        <dbReference type="EMBL" id="KAF1992768.1"/>
    </source>
</evidence>
<evidence type="ECO:0000313" key="4">
    <source>
        <dbReference type="Proteomes" id="UP000799779"/>
    </source>
</evidence>
<sequence>MAAHHSIGIPSDVPVRSHYAPTPDLPPRPQPSGNFRDRNCPNIRTCWHFDINSYSLRTSDPALLARRVCMIAVLGIRTAISVLKVIYYAARPDIVWIILSVILGVIGFFFIAWCLAKIGDAKGDRMVLGMRVGRWHFDVFLLVAALIHVGILVGFFFGLGVAGTAGTWTAMWLLIFAVAWIATWDAEPNSQV</sequence>
<protein>
    <submittedName>
        <fullName evidence="3">Uncharacterized protein</fullName>
    </submittedName>
</protein>
<name>A0A6A5VVN8_9PLEO</name>
<reference evidence="3" key="1">
    <citation type="journal article" date="2020" name="Stud. Mycol.">
        <title>101 Dothideomycetes genomes: a test case for predicting lifestyles and emergence of pathogens.</title>
        <authorList>
            <person name="Haridas S."/>
            <person name="Albert R."/>
            <person name="Binder M."/>
            <person name="Bloem J."/>
            <person name="Labutti K."/>
            <person name="Salamov A."/>
            <person name="Andreopoulos B."/>
            <person name="Baker S."/>
            <person name="Barry K."/>
            <person name="Bills G."/>
            <person name="Bluhm B."/>
            <person name="Cannon C."/>
            <person name="Castanera R."/>
            <person name="Culley D."/>
            <person name="Daum C."/>
            <person name="Ezra D."/>
            <person name="Gonzalez J."/>
            <person name="Henrissat B."/>
            <person name="Kuo A."/>
            <person name="Liang C."/>
            <person name="Lipzen A."/>
            <person name="Lutzoni F."/>
            <person name="Magnuson J."/>
            <person name="Mondo S."/>
            <person name="Nolan M."/>
            <person name="Ohm R."/>
            <person name="Pangilinan J."/>
            <person name="Park H.-J."/>
            <person name="Ramirez L."/>
            <person name="Alfaro M."/>
            <person name="Sun H."/>
            <person name="Tritt A."/>
            <person name="Yoshinaga Y."/>
            <person name="Zwiers L.-H."/>
            <person name="Turgeon B."/>
            <person name="Goodwin S."/>
            <person name="Spatafora J."/>
            <person name="Crous P."/>
            <person name="Grigoriev I."/>
        </authorList>
    </citation>
    <scope>NUCLEOTIDE SEQUENCE</scope>
    <source>
        <strain evidence="3">CBS 123094</strain>
    </source>
</reference>
<keyword evidence="2" id="KW-1133">Transmembrane helix</keyword>
<feature type="transmembrane region" description="Helical" evidence="2">
    <location>
        <begin position="68"/>
        <end position="88"/>
    </location>
</feature>
<proteinExistence type="predicted"/>
<dbReference type="Proteomes" id="UP000799779">
    <property type="component" value="Unassembled WGS sequence"/>
</dbReference>
<feature type="region of interest" description="Disordered" evidence="1">
    <location>
        <begin position="1"/>
        <end position="37"/>
    </location>
</feature>
<dbReference type="EMBL" id="ML977802">
    <property type="protein sequence ID" value="KAF1992768.1"/>
    <property type="molecule type" value="Genomic_DNA"/>
</dbReference>
<keyword evidence="2" id="KW-0472">Membrane</keyword>
<evidence type="ECO:0000256" key="1">
    <source>
        <dbReference type="SAM" id="MobiDB-lite"/>
    </source>
</evidence>
<gene>
    <name evidence="3" type="ORF">P154DRAFT_452051</name>
</gene>
<feature type="transmembrane region" description="Helical" evidence="2">
    <location>
        <begin position="137"/>
        <end position="159"/>
    </location>
</feature>
<dbReference type="OrthoDB" id="3750908at2759"/>
<evidence type="ECO:0000256" key="2">
    <source>
        <dbReference type="SAM" id="Phobius"/>
    </source>
</evidence>
<keyword evidence="2" id="KW-0812">Transmembrane</keyword>
<accession>A0A6A5VVN8</accession>